<dbReference type="InterPro" id="IPR012902">
    <property type="entry name" value="N_methyl_site"/>
</dbReference>
<dbReference type="SUPFAM" id="SSF54523">
    <property type="entry name" value="Pili subunits"/>
    <property type="match status" value="1"/>
</dbReference>
<dbReference type="PANTHER" id="PTHR30093:SF2">
    <property type="entry name" value="TYPE II SECRETION SYSTEM PROTEIN H"/>
    <property type="match status" value="1"/>
</dbReference>
<gene>
    <name evidence="3" type="primary">xcpT_6</name>
    <name evidence="3" type="ORF">STSP1_01521</name>
</gene>
<organism evidence="3 4">
    <name type="scientific">Sedimentisphaera salicampi</name>
    <dbReference type="NCBI Taxonomy" id="1941349"/>
    <lineage>
        <taxon>Bacteria</taxon>
        <taxon>Pseudomonadati</taxon>
        <taxon>Planctomycetota</taxon>
        <taxon>Phycisphaerae</taxon>
        <taxon>Sedimentisphaerales</taxon>
        <taxon>Sedimentisphaeraceae</taxon>
        <taxon>Sedimentisphaera</taxon>
    </lineage>
</organism>
<dbReference type="RefSeq" id="WP_085755797.1">
    <property type="nucleotide sequence ID" value="NZ_CP021023.1"/>
</dbReference>
<dbReference type="Proteomes" id="UP000193334">
    <property type="component" value="Chromosome"/>
</dbReference>
<dbReference type="Pfam" id="PF07963">
    <property type="entry name" value="N_methyl"/>
    <property type="match status" value="1"/>
</dbReference>
<keyword evidence="2" id="KW-1133">Transmembrane helix</keyword>
<keyword evidence="2" id="KW-0812">Transmembrane</keyword>
<reference evidence="4" key="1">
    <citation type="submission" date="2017-04" db="EMBL/GenBank/DDBJ databases">
        <title>Comparative genomics and description of representatives of a novel lineage of planctomycetes thriving in anoxic sediments.</title>
        <authorList>
            <person name="Spring S."/>
            <person name="Bunk B."/>
            <person name="Sproer C."/>
        </authorList>
    </citation>
    <scope>NUCLEOTIDE SEQUENCE [LARGE SCALE GENOMIC DNA]</scope>
    <source>
        <strain evidence="4">ST-PulAB-D4</strain>
    </source>
</reference>
<dbReference type="GO" id="GO:0015627">
    <property type="term" value="C:type II protein secretion system complex"/>
    <property type="evidence" value="ECO:0007669"/>
    <property type="project" value="InterPro"/>
</dbReference>
<dbReference type="AlphaFoldDB" id="A0A1W6LN01"/>
<evidence type="ECO:0000313" key="4">
    <source>
        <dbReference type="Proteomes" id="UP000193334"/>
    </source>
</evidence>
<sequence length="291" mass="32569">MKNKAFTLIELLVVISIIALLMAILMPALGKAREQAKMTVCMSNMKGAVTAVTAYHADNYDYPPHPTSGARPNLLARTKADQDTILYNYLKGYVDDVTLFNCPVSGFDKTTIAITDGGDTYTYQQAYTNKDNVVSDNNIDLNCSYALYWNFKSYYQNSRNVESFMGPGKRSKGDNKLLISDYMGYYDQLRPNQSWVCSHKFNGSAVARASNDAGVEDPPYHVLKDANPSDNIEQDRDGFTVPKDGLFGKTEINCGYIDGSVLRCKGTDTIQMIAAGKQWSWQFMPDKDHWK</sequence>
<dbReference type="NCBIfam" id="TIGR02532">
    <property type="entry name" value="IV_pilin_GFxxxE"/>
    <property type="match status" value="1"/>
</dbReference>
<name>A0A1W6LN01_9BACT</name>
<dbReference type="KEGG" id="pbp:STSP1_01521"/>
<dbReference type="PANTHER" id="PTHR30093">
    <property type="entry name" value="GENERAL SECRETION PATHWAY PROTEIN G"/>
    <property type="match status" value="1"/>
</dbReference>
<feature type="transmembrane region" description="Helical" evidence="2">
    <location>
        <begin position="6"/>
        <end position="29"/>
    </location>
</feature>
<accession>A0A1W6LN01</accession>
<dbReference type="OrthoDB" id="9783641at2"/>
<dbReference type="GO" id="GO:0015628">
    <property type="term" value="P:protein secretion by the type II secretion system"/>
    <property type="evidence" value="ECO:0007669"/>
    <property type="project" value="InterPro"/>
</dbReference>
<protein>
    <submittedName>
        <fullName evidence="3">PilD-dependent protein PddA</fullName>
    </submittedName>
</protein>
<evidence type="ECO:0000256" key="2">
    <source>
        <dbReference type="SAM" id="Phobius"/>
    </source>
</evidence>
<dbReference type="STRING" id="1941349.STSP1_01521"/>
<evidence type="ECO:0000256" key="1">
    <source>
        <dbReference type="ARBA" id="ARBA00022481"/>
    </source>
</evidence>
<keyword evidence="2" id="KW-0472">Membrane</keyword>
<dbReference type="PRINTS" id="PR00813">
    <property type="entry name" value="BCTERIALGSPG"/>
</dbReference>
<keyword evidence="1" id="KW-0488">Methylation</keyword>
<dbReference type="Gene3D" id="3.30.700.10">
    <property type="entry name" value="Glycoprotein, Type 4 Pilin"/>
    <property type="match status" value="1"/>
</dbReference>
<keyword evidence="4" id="KW-1185">Reference proteome</keyword>
<dbReference type="InterPro" id="IPR045584">
    <property type="entry name" value="Pilin-like"/>
</dbReference>
<dbReference type="EMBL" id="CP021023">
    <property type="protein sequence ID" value="ARN57126.1"/>
    <property type="molecule type" value="Genomic_DNA"/>
</dbReference>
<dbReference type="InterPro" id="IPR000983">
    <property type="entry name" value="Bac_GSPG_pilin"/>
</dbReference>
<evidence type="ECO:0000313" key="3">
    <source>
        <dbReference type="EMBL" id="ARN57126.1"/>
    </source>
</evidence>
<proteinExistence type="predicted"/>